<evidence type="ECO:0000313" key="3">
    <source>
        <dbReference type="EMBL" id="MBD2735140.1"/>
    </source>
</evidence>
<accession>A0ABR8K6Q5</accession>
<dbReference type="InterPro" id="IPR011089">
    <property type="entry name" value="GmrSD_C"/>
</dbReference>
<evidence type="ECO:0000259" key="1">
    <source>
        <dbReference type="Pfam" id="PF03235"/>
    </source>
</evidence>
<evidence type="ECO:0000259" key="2">
    <source>
        <dbReference type="Pfam" id="PF07510"/>
    </source>
</evidence>
<dbReference type="Pfam" id="PF03235">
    <property type="entry name" value="GmrSD_N"/>
    <property type="match status" value="1"/>
</dbReference>
<gene>
    <name evidence="3" type="ORF">H6H03_14780</name>
</gene>
<name>A0ABR8K6Q5_9NOSO</name>
<dbReference type="InterPro" id="IPR004919">
    <property type="entry name" value="GmrSD_N"/>
</dbReference>
<dbReference type="Proteomes" id="UP000637383">
    <property type="component" value="Unassembled WGS sequence"/>
</dbReference>
<reference evidence="3 4" key="1">
    <citation type="journal article" date="2020" name="ISME J.">
        <title>Comparative genomics reveals insights into cyanobacterial evolution and habitat adaptation.</title>
        <authorList>
            <person name="Chen M.Y."/>
            <person name="Teng W.K."/>
            <person name="Zhao L."/>
            <person name="Hu C.X."/>
            <person name="Zhou Y.K."/>
            <person name="Han B.P."/>
            <person name="Song L.R."/>
            <person name="Shu W.S."/>
        </authorList>
    </citation>
    <scope>NUCLEOTIDE SEQUENCE [LARGE SCALE GENOMIC DNA]</scope>
    <source>
        <strain evidence="3 4">FACHB-159</strain>
    </source>
</reference>
<feature type="domain" description="GmrSD restriction endonucleases N-terminal" evidence="1">
    <location>
        <begin position="14"/>
        <end position="234"/>
    </location>
</feature>
<dbReference type="EMBL" id="JACJTU010000012">
    <property type="protein sequence ID" value="MBD2735140.1"/>
    <property type="molecule type" value="Genomic_DNA"/>
</dbReference>
<organism evidence="3 4">
    <name type="scientific">Nostoc paludosum FACHB-159</name>
    <dbReference type="NCBI Taxonomy" id="2692908"/>
    <lineage>
        <taxon>Bacteria</taxon>
        <taxon>Bacillati</taxon>
        <taxon>Cyanobacteriota</taxon>
        <taxon>Cyanophyceae</taxon>
        <taxon>Nostocales</taxon>
        <taxon>Nostocaceae</taxon>
        <taxon>Nostoc</taxon>
    </lineage>
</organism>
<dbReference type="Pfam" id="PF07510">
    <property type="entry name" value="GmrSD_C"/>
    <property type="match status" value="1"/>
</dbReference>
<sequence>MPVAIHATEKALYKVFSNDFAFSIPAYQRPYAWTKDQASDLLNDLLSFLGNDSEITADTNPYFLGSIVLIKSKDAPKADVVDGQQRLTTLTILLAVLRSLLSENNASRITKYIYQEGDEFEGTSDCYRLKLRERDEDFFRNYIQSENGLDNLLKLDASQLTDSQRNIQANASYFREELSQRSEQQQSRFIHYLMTCCFLVVVSTPDLDSAYRIFSTLNARGLDLSLSDFLKSEIIGAIDPSQQDKYTKIWETEEENLGRDKFQELFAHIRMIDRKAKPRKTTLKEFTEDILPKIIQRQKFIDEVLKPYSNALKIINTANYQSDKHAETINSLLKWLNQIDNFDWIPPAILYFSRNSHNPEKLKQFFMDLERLAAGLMILRADINDRIGRYAKLLAAIEENIDLYALESPLQLTSDEINRIIKTLDGDLYLIKRIRQYVLLRLDSALSGGEASYDYSVITVEHVLPQNPSEGSKWLQWFPNEEERIQYVHRIGNLALLSRNKNAEAQNYDFDKKKEKYFLSKKGICPFVLTTQVLQQSEWTPEVIKRRQENCLQSLRKLWRL</sequence>
<comment type="caution">
    <text evidence="3">The sequence shown here is derived from an EMBL/GenBank/DDBJ whole genome shotgun (WGS) entry which is preliminary data.</text>
</comment>
<keyword evidence="4" id="KW-1185">Reference proteome</keyword>
<protein>
    <submittedName>
        <fullName evidence="3">DUF262 domain-containing protein</fullName>
    </submittedName>
</protein>
<proteinExistence type="predicted"/>
<dbReference type="PANTHER" id="PTHR35149">
    <property type="entry name" value="SLL5132 PROTEIN"/>
    <property type="match status" value="1"/>
</dbReference>
<dbReference type="PANTHER" id="PTHR35149:SF2">
    <property type="entry name" value="DUF262 DOMAIN-CONTAINING PROTEIN"/>
    <property type="match status" value="1"/>
</dbReference>
<feature type="domain" description="GmrSD restriction endonucleases C-terminal" evidence="2">
    <location>
        <begin position="433"/>
        <end position="550"/>
    </location>
</feature>
<evidence type="ECO:0000313" key="4">
    <source>
        <dbReference type="Proteomes" id="UP000637383"/>
    </source>
</evidence>
<dbReference type="RefSeq" id="WP_190955814.1">
    <property type="nucleotide sequence ID" value="NZ_JACJTU010000012.1"/>
</dbReference>